<evidence type="ECO:0000313" key="3">
    <source>
        <dbReference type="Proteomes" id="UP000273140"/>
    </source>
</evidence>
<protein>
    <submittedName>
        <fullName evidence="2">Uncharacterized protein</fullName>
    </submittedName>
</protein>
<dbReference type="EMBL" id="RBRB01000223">
    <property type="protein sequence ID" value="RMQ31800.1"/>
    <property type="molecule type" value="Genomic_DNA"/>
</dbReference>
<comment type="caution">
    <text evidence="2">The sequence shown here is derived from an EMBL/GenBank/DDBJ whole genome shotgun (WGS) entry which is preliminary data.</text>
</comment>
<feature type="region of interest" description="Disordered" evidence="1">
    <location>
        <begin position="1"/>
        <end position="73"/>
    </location>
</feature>
<evidence type="ECO:0000256" key="1">
    <source>
        <dbReference type="SAM" id="MobiDB-lite"/>
    </source>
</evidence>
<reference evidence="2 3" key="1">
    <citation type="submission" date="2018-08" db="EMBL/GenBank/DDBJ databases">
        <title>Recombination of ecologically and evolutionarily significant loci maintains genetic cohesion in the Pseudomonas syringae species complex.</title>
        <authorList>
            <person name="Dillon M."/>
            <person name="Thakur S."/>
            <person name="Almeida R.N.D."/>
            <person name="Weir B.S."/>
            <person name="Guttman D.S."/>
        </authorList>
    </citation>
    <scope>NUCLEOTIDE SEQUENCE [LARGE SCALE GENOMIC DNA]</scope>
    <source>
        <strain evidence="2 3">ICMP 19074</strain>
    </source>
</reference>
<dbReference type="Proteomes" id="UP000273140">
    <property type="component" value="Unassembled WGS sequence"/>
</dbReference>
<organism evidence="2 3">
    <name type="scientific">Pseudomonas syringae pv. actinidiae</name>
    <dbReference type="NCBI Taxonomy" id="103796"/>
    <lineage>
        <taxon>Bacteria</taxon>
        <taxon>Pseudomonadati</taxon>
        <taxon>Pseudomonadota</taxon>
        <taxon>Gammaproteobacteria</taxon>
        <taxon>Pseudomonadales</taxon>
        <taxon>Pseudomonadaceae</taxon>
        <taxon>Pseudomonas</taxon>
        <taxon>Pseudomonas syringae</taxon>
    </lineage>
</organism>
<proteinExistence type="predicted"/>
<evidence type="ECO:0000313" key="2">
    <source>
        <dbReference type="EMBL" id="RMQ31800.1"/>
    </source>
</evidence>
<feature type="compositionally biased region" description="Low complexity" evidence="1">
    <location>
        <begin position="13"/>
        <end position="22"/>
    </location>
</feature>
<gene>
    <name evidence="2" type="ORF">ALQ07_101583</name>
</gene>
<name>A0A3M4KRF7_PSESF</name>
<dbReference type="AlphaFoldDB" id="A0A3M4KRF7"/>
<sequence length="249" mass="27956">MKSPKATTKMAISSSKESPSSLPKRKPDAPDSKKEKRTTPSATKVKPKSTATQQGEDRGLSDKQNIAKKKGMAERAAEQLKEYFPEVPAKTLWIRQKNKGFTTIPRTMPNAMELIDALSAKGQPAGHTYFSLWCRAPDGPLVVIQNTLTFAAEAGFSGERAVDTWRRRMRKLRELGFIKTKPGVSGEFHYVLLMNPNVVMKLMEMHGNPAFKQELYFKFRDRITDIGAQADLRVAEEIFEAEAVQPQEK</sequence>
<feature type="compositionally biased region" description="Basic and acidic residues" evidence="1">
    <location>
        <begin position="25"/>
        <end position="38"/>
    </location>
</feature>
<accession>A0A3M4KRF7</accession>